<dbReference type="RefSeq" id="WP_109792496.1">
    <property type="nucleotide sequence ID" value="NZ_PHIG01000011.1"/>
</dbReference>
<dbReference type="EMBL" id="PHIG01000011">
    <property type="protein sequence ID" value="PJK31035.1"/>
    <property type="molecule type" value="Genomic_DNA"/>
</dbReference>
<evidence type="ECO:0000313" key="2">
    <source>
        <dbReference type="EMBL" id="PJK31035.1"/>
    </source>
</evidence>
<sequence length="99" mass="10998">MNDLRPRNSDPWERIASAIERLEQAGSADVVRRTAAESSDGDARARLAAEVEALKGDNAELRDRLAEREATVERLRREAARMAGQVDRALEQLSLIEKG</sequence>
<accession>A0A2M9G5P4</accession>
<organism evidence="2 3">
    <name type="scientific">Minwuia thermotolerans</name>
    <dbReference type="NCBI Taxonomy" id="2056226"/>
    <lineage>
        <taxon>Bacteria</taxon>
        <taxon>Pseudomonadati</taxon>
        <taxon>Pseudomonadota</taxon>
        <taxon>Alphaproteobacteria</taxon>
        <taxon>Minwuiales</taxon>
        <taxon>Minwuiaceae</taxon>
        <taxon>Minwuia</taxon>
    </lineage>
</organism>
<reference evidence="2 3" key="1">
    <citation type="submission" date="2017-11" db="EMBL/GenBank/DDBJ databases">
        <title>Draft genome sequence of Rhizobiales bacterium SY3-13.</title>
        <authorList>
            <person name="Sun C."/>
        </authorList>
    </citation>
    <scope>NUCLEOTIDE SEQUENCE [LARGE SCALE GENOMIC DNA]</scope>
    <source>
        <strain evidence="2 3">SY3-13</strain>
    </source>
</reference>
<evidence type="ECO:0008006" key="4">
    <source>
        <dbReference type="Google" id="ProtNLM"/>
    </source>
</evidence>
<keyword evidence="1" id="KW-0175">Coiled coil</keyword>
<dbReference type="Proteomes" id="UP000229498">
    <property type="component" value="Unassembled WGS sequence"/>
</dbReference>
<keyword evidence="3" id="KW-1185">Reference proteome</keyword>
<protein>
    <recommendedName>
        <fullName evidence="4">DUF4164 domain-containing protein</fullName>
    </recommendedName>
</protein>
<evidence type="ECO:0000256" key="1">
    <source>
        <dbReference type="SAM" id="Coils"/>
    </source>
</evidence>
<gene>
    <name evidence="2" type="ORF">CVT23_04015</name>
</gene>
<evidence type="ECO:0000313" key="3">
    <source>
        <dbReference type="Proteomes" id="UP000229498"/>
    </source>
</evidence>
<proteinExistence type="predicted"/>
<comment type="caution">
    <text evidence="2">The sequence shown here is derived from an EMBL/GenBank/DDBJ whole genome shotgun (WGS) entry which is preliminary data.</text>
</comment>
<name>A0A2M9G5P4_9PROT</name>
<dbReference type="AlphaFoldDB" id="A0A2M9G5P4"/>
<feature type="coiled-coil region" evidence="1">
    <location>
        <begin position="44"/>
        <end position="92"/>
    </location>
</feature>